<dbReference type="Proteomes" id="UP001205311">
    <property type="component" value="Unassembled WGS sequence"/>
</dbReference>
<dbReference type="Gene3D" id="3.20.10.10">
    <property type="entry name" value="D-amino Acid Aminotransferase, subunit A, domain 2"/>
    <property type="match status" value="1"/>
</dbReference>
<dbReference type="Pfam" id="PF01063">
    <property type="entry name" value="Aminotran_4"/>
    <property type="match status" value="1"/>
</dbReference>
<keyword evidence="2" id="KW-1185">Reference proteome</keyword>
<dbReference type="SUPFAM" id="SSF56752">
    <property type="entry name" value="D-aminoacid aminotransferase-like PLP-dependent enzymes"/>
    <property type="match status" value="1"/>
</dbReference>
<reference evidence="1 2" key="1">
    <citation type="submission" date="2022-06" db="EMBL/GenBank/DDBJ databases">
        <title>Genomic Encyclopedia of Archaeal and Bacterial Type Strains, Phase II (KMG-II): from individual species to whole genera.</title>
        <authorList>
            <person name="Goeker M."/>
        </authorList>
    </citation>
    <scope>NUCLEOTIDE SEQUENCE [LARGE SCALE GENOMIC DNA]</scope>
    <source>
        <strain evidence="1 2">DSM 40477</strain>
    </source>
</reference>
<dbReference type="InterPro" id="IPR043132">
    <property type="entry name" value="BCAT-like_C"/>
</dbReference>
<keyword evidence="1" id="KW-0808">Transferase</keyword>
<accession>A0ABT1I3X7</accession>
<dbReference type="EMBL" id="JAMTCP010000073">
    <property type="protein sequence ID" value="MCP2262501.1"/>
    <property type="molecule type" value="Genomic_DNA"/>
</dbReference>
<organism evidence="1 2">
    <name type="scientific">Streptoalloteichus tenebrarius (strain ATCC 17920 / DSM 40477 / JCM 4838 / CBS 697.72 / NBRC 16177 / NCIMB 11028 / NRRL B-12390 / A12253. 1 / ISP 5477)</name>
    <name type="common">Streptomyces tenebrarius</name>
    <dbReference type="NCBI Taxonomy" id="1933"/>
    <lineage>
        <taxon>Bacteria</taxon>
        <taxon>Bacillati</taxon>
        <taxon>Actinomycetota</taxon>
        <taxon>Actinomycetes</taxon>
        <taxon>Pseudonocardiales</taxon>
        <taxon>Pseudonocardiaceae</taxon>
        <taxon>Streptoalloteichus</taxon>
    </lineage>
</organism>
<dbReference type="RefSeq" id="WP_253674690.1">
    <property type="nucleotide sequence ID" value="NZ_JAMTCP010000073.1"/>
</dbReference>
<dbReference type="InterPro" id="IPR001544">
    <property type="entry name" value="Aminotrans_IV"/>
</dbReference>
<gene>
    <name evidence="1" type="ORF">LX15_006240</name>
</gene>
<comment type="caution">
    <text evidence="1">The sequence shown here is derived from an EMBL/GenBank/DDBJ whole genome shotgun (WGS) entry which is preliminary data.</text>
</comment>
<dbReference type="InterPro" id="IPR036038">
    <property type="entry name" value="Aminotransferase-like"/>
</dbReference>
<dbReference type="GO" id="GO:0016829">
    <property type="term" value="F:lyase activity"/>
    <property type="evidence" value="ECO:0007669"/>
    <property type="project" value="UniProtKB-KW"/>
</dbReference>
<keyword evidence="1" id="KW-0456">Lyase</keyword>
<evidence type="ECO:0000313" key="2">
    <source>
        <dbReference type="Proteomes" id="UP001205311"/>
    </source>
</evidence>
<sequence>MELVRWTPALGWEPVPPEPAGRLLAADSWLVQDGNARGLDLHERRFASAVADAGGPAAETATFWSAALARLPREGAWFPRVEFVATDTGRFLQLRVRPAPERTRVVTVAAVGVVDRRRVPRRKGPDLAWLGSVRGAANGANGADDVLLTTSSGVLRETATAGLVWWEDGVMCVPDPALRVLPSVTTALLRGEAAARGVRVRHRRARLADLAGREVWIVNALHGVRPVVEWLGAEVAVGAADRAPDWRRWWDCCARPMPGA</sequence>
<dbReference type="GO" id="GO:0008483">
    <property type="term" value="F:transaminase activity"/>
    <property type="evidence" value="ECO:0007669"/>
    <property type="project" value="UniProtKB-KW"/>
</dbReference>
<keyword evidence="1" id="KW-0032">Aminotransferase</keyword>
<proteinExistence type="predicted"/>
<name>A0ABT1I3X7_STRSD</name>
<evidence type="ECO:0000313" key="1">
    <source>
        <dbReference type="EMBL" id="MCP2262501.1"/>
    </source>
</evidence>
<protein>
    <submittedName>
        <fullName evidence="1">Branched-chain amino acid aminotransferase/4-amino-4-deoxychorismate lyase</fullName>
    </submittedName>
</protein>